<reference evidence="3" key="3">
    <citation type="submission" date="2014-09" db="EMBL/GenBank/DDBJ databases">
        <authorList>
            <person name="Magalhaes I.L.F."/>
            <person name="Oliveira U."/>
            <person name="Santos F.R."/>
            <person name="Vidigal T.H.D.A."/>
            <person name="Brescovit A.D."/>
            <person name="Santos A.J."/>
        </authorList>
    </citation>
    <scope>NUCLEOTIDE SEQUENCE</scope>
</reference>
<protein>
    <submittedName>
        <fullName evidence="2">COMM domain-containing protein 10</fullName>
    </submittedName>
</protein>
<feature type="domain" description="COMM" evidence="1">
    <location>
        <begin position="136"/>
        <end position="204"/>
    </location>
</feature>
<dbReference type="Pfam" id="PF21672">
    <property type="entry name" value="COMM_HN"/>
    <property type="match status" value="1"/>
</dbReference>
<proteinExistence type="predicted"/>
<sequence>MNCSSRKYVSLPPNFQSGLDVINNVDSDKFRLFLNRIAQDIQMNPDSNNPFNEEQEEKLLASLDLDRNQLSVLIQSAIFILRQAIYNITSVDNFKNELSQNLKLTDEKVVAFLYVWSKNAKGLIKSSKEKSIFSRKLEDVSWLVDIEVASDKKKQMFETHSILQLNVAGRDGNQSNIILDLDERALIKLFEAVENIQESLDALC</sequence>
<dbReference type="EMBL" id="GDHC01020623">
    <property type="protein sequence ID" value="JAP98005.1"/>
    <property type="molecule type" value="Transcribed_RNA"/>
</dbReference>
<evidence type="ECO:0000313" key="2">
    <source>
        <dbReference type="EMBL" id="JAG37568.1"/>
    </source>
</evidence>
<dbReference type="InterPro" id="IPR037361">
    <property type="entry name" value="COMMD10"/>
</dbReference>
<gene>
    <name evidence="2" type="primary">Commd10</name>
    <name evidence="4" type="synonym">Commd10_0</name>
    <name evidence="2" type="ORF">CM83_57612</name>
    <name evidence="4" type="ORF">g.74162</name>
</gene>
<dbReference type="PROSITE" id="PS51269">
    <property type="entry name" value="COMM"/>
    <property type="match status" value="1"/>
</dbReference>
<accession>A0A0A9Z2K1</accession>
<name>A0A0A9Z2K1_LYGHE</name>
<organism evidence="2">
    <name type="scientific">Lygus hesperus</name>
    <name type="common">Western plant bug</name>
    <dbReference type="NCBI Taxonomy" id="30085"/>
    <lineage>
        <taxon>Eukaryota</taxon>
        <taxon>Metazoa</taxon>
        <taxon>Ecdysozoa</taxon>
        <taxon>Arthropoda</taxon>
        <taxon>Hexapoda</taxon>
        <taxon>Insecta</taxon>
        <taxon>Pterygota</taxon>
        <taxon>Neoptera</taxon>
        <taxon>Paraneoptera</taxon>
        <taxon>Hemiptera</taxon>
        <taxon>Heteroptera</taxon>
        <taxon>Panheteroptera</taxon>
        <taxon>Cimicomorpha</taxon>
        <taxon>Miridae</taxon>
        <taxon>Mirini</taxon>
        <taxon>Lygus</taxon>
    </lineage>
</organism>
<dbReference type="AlphaFoldDB" id="A0A0A9Z2K1"/>
<dbReference type="Pfam" id="PF07258">
    <property type="entry name" value="COMM_domain"/>
    <property type="match status" value="1"/>
</dbReference>
<dbReference type="PANTHER" id="PTHR12333:SF0">
    <property type="entry name" value="COMM DOMAIN-CONTAINING PROTEIN 10"/>
    <property type="match status" value="1"/>
</dbReference>
<evidence type="ECO:0000313" key="4">
    <source>
        <dbReference type="EMBL" id="JAP98005.1"/>
    </source>
</evidence>
<reference evidence="2" key="1">
    <citation type="journal article" date="2014" name="PLoS ONE">
        <title>Transcriptome-Based Identification of ABC Transporters in the Western Tarnished Plant Bug Lygus hesperus.</title>
        <authorList>
            <person name="Hull J.J."/>
            <person name="Chaney K."/>
            <person name="Geib S.M."/>
            <person name="Fabrick J.A."/>
            <person name="Brent C.S."/>
            <person name="Walsh D."/>
            <person name="Lavine L.C."/>
        </authorList>
    </citation>
    <scope>NUCLEOTIDE SEQUENCE</scope>
</reference>
<dbReference type="EMBL" id="GBRD01017905">
    <property type="protein sequence ID" value="JAG47922.1"/>
    <property type="molecule type" value="Transcribed_RNA"/>
</dbReference>
<evidence type="ECO:0000259" key="1">
    <source>
        <dbReference type="PROSITE" id="PS51269"/>
    </source>
</evidence>
<dbReference type="InterPro" id="IPR017920">
    <property type="entry name" value="COMM"/>
</dbReference>
<evidence type="ECO:0000313" key="3">
    <source>
        <dbReference type="EMBL" id="JAG47922.1"/>
    </source>
</evidence>
<reference evidence="4" key="4">
    <citation type="journal article" date="2016" name="Gigascience">
        <title>De novo construction of an expanded transcriptome assembly for the western tarnished plant bug, Lygus hesperus.</title>
        <authorList>
            <person name="Tassone E.E."/>
            <person name="Geib S.M."/>
            <person name="Hall B."/>
            <person name="Fabrick J.A."/>
            <person name="Brent C.S."/>
            <person name="Hull J.J."/>
        </authorList>
    </citation>
    <scope>NUCLEOTIDE SEQUENCE</scope>
</reference>
<dbReference type="EMBL" id="GBHO01006036">
    <property type="protein sequence ID" value="JAG37568.1"/>
    <property type="molecule type" value="Transcribed_RNA"/>
</dbReference>
<dbReference type="PANTHER" id="PTHR12333">
    <property type="entry name" value="COMM DOMAIN CONTAINING PROTEIN 10"/>
    <property type="match status" value="1"/>
</dbReference>
<dbReference type="EMBL" id="GBRD01016234">
    <property type="protein sequence ID" value="JAG49592.1"/>
    <property type="molecule type" value="Transcribed_RNA"/>
</dbReference>
<reference evidence="2" key="2">
    <citation type="submission" date="2014-07" db="EMBL/GenBank/DDBJ databases">
        <authorList>
            <person name="Hull J."/>
        </authorList>
    </citation>
    <scope>NUCLEOTIDE SEQUENCE</scope>
</reference>